<evidence type="ECO:0000256" key="3">
    <source>
        <dbReference type="SAM" id="Phobius"/>
    </source>
</evidence>
<feature type="transmembrane region" description="Helical" evidence="3">
    <location>
        <begin position="202"/>
        <end position="223"/>
    </location>
</feature>
<dbReference type="PANTHER" id="PTHR47134">
    <property type="entry name" value="TUMOR NECROSIS FACTOR RECEPTOR SUPERFAMILY MEMBER 11A"/>
    <property type="match status" value="1"/>
</dbReference>
<sequence length="650" mass="69108">MRVTFTTSWIFQGWIKNIIVILCIHVVYSKPCKPNQYLSKDKRCCSKCEPGMYMFASCTANSETKCRPCGDNEYQPDWNNDTKCMPQRFCDKVKGFSQDRPQNPKAAVPCPCMKGFRCSLTNCEWCEPIPPCPPGQGFSTDESSQGSCKSCPEGYFSDNTSTDPCRPWVNCKDFGKLELKPGNAKNNAVCGPAVLISSTSGVVVAILSVIMVVSLVILTLFCYKDKMKLLSVNVRSCVQNLKRSRIQQETMAPPYNGPQHCTYEITRLLRPDESTTLCPSTVLTISGEEESVSATPASLSPVAVEDAPTTPSKDSTTSEGSTVEGEGAVVEGATLPLSGNPSSSSGSGSGSCICVITMKEPVELGENEDYSQVVADGPSGVCSCGGAEREDREEERDSGPTRDKAVEGAAGGVEVRSLGDVGLSRGPEESPLCQNCCPEAGLLGCADCTDLGASQDLYLDYSSLPGKEAMSEARGRGDPSCEGPQGTMALRHMPNEAHSSRTDAQAHGPTTTLSSISSKEQALSLSCSADLKLSETDVDPDCPAHCSETALTSGQVSGNNNTTFISNGQVMNFSGEVIVVYVSQTSQGSCGGETSEPSSCPVQEESNTNHEGSNTPSTPKSPSGARAPSTPQDRNIPVQEMARRWPGVVK</sequence>
<proteinExistence type="predicted"/>
<organism evidence="5 6">
    <name type="scientific">Coilia grayii</name>
    <name type="common">Gray's grenadier anchovy</name>
    <dbReference type="NCBI Taxonomy" id="363190"/>
    <lineage>
        <taxon>Eukaryota</taxon>
        <taxon>Metazoa</taxon>
        <taxon>Chordata</taxon>
        <taxon>Craniata</taxon>
        <taxon>Vertebrata</taxon>
        <taxon>Euteleostomi</taxon>
        <taxon>Actinopterygii</taxon>
        <taxon>Neopterygii</taxon>
        <taxon>Teleostei</taxon>
        <taxon>Clupei</taxon>
        <taxon>Clupeiformes</taxon>
        <taxon>Clupeoidei</taxon>
        <taxon>Engraulidae</taxon>
        <taxon>Coilinae</taxon>
        <taxon>Coilia</taxon>
    </lineage>
</organism>
<gene>
    <name evidence="5" type="ORF">ACEWY4_019239</name>
</gene>
<accession>A0ABD1JFR3</accession>
<dbReference type="PROSITE" id="PS00652">
    <property type="entry name" value="TNFR_NGFR_1"/>
    <property type="match status" value="1"/>
</dbReference>
<dbReference type="SMART" id="SM00208">
    <property type="entry name" value="TNFR"/>
    <property type="match status" value="2"/>
</dbReference>
<keyword evidence="3" id="KW-0812">Transmembrane</keyword>
<protein>
    <recommendedName>
        <fullName evidence="4">TNFR-Cys domain-containing protein</fullName>
    </recommendedName>
</protein>
<keyword evidence="3" id="KW-0472">Membrane</keyword>
<evidence type="ECO:0000256" key="1">
    <source>
        <dbReference type="PROSITE-ProRule" id="PRU00206"/>
    </source>
</evidence>
<feature type="compositionally biased region" description="Polar residues" evidence="2">
    <location>
        <begin position="309"/>
        <end position="321"/>
    </location>
</feature>
<reference evidence="5 6" key="1">
    <citation type="submission" date="2024-09" db="EMBL/GenBank/DDBJ databases">
        <title>A chromosome-level genome assembly of Gray's grenadier anchovy, Coilia grayii.</title>
        <authorList>
            <person name="Fu Z."/>
        </authorList>
    </citation>
    <scope>NUCLEOTIDE SEQUENCE [LARGE SCALE GENOMIC DNA]</scope>
    <source>
        <strain evidence="5">G4</strain>
        <tissue evidence="5">Muscle</tissue>
    </source>
</reference>
<feature type="compositionally biased region" description="Polar residues" evidence="2">
    <location>
        <begin position="595"/>
        <end position="621"/>
    </location>
</feature>
<feature type="region of interest" description="Disordered" evidence="2">
    <location>
        <begin position="587"/>
        <end position="650"/>
    </location>
</feature>
<comment type="caution">
    <text evidence="5">The sequence shown here is derived from an EMBL/GenBank/DDBJ whole genome shotgun (WGS) entry which is preliminary data.</text>
</comment>
<dbReference type="Gene3D" id="2.10.50.10">
    <property type="entry name" value="Tumor Necrosis Factor Receptor, subunit A, domain 2"/>
    <property type="match status" value="2"/>
</dbReference>
<keyword evidence="6" id="KW-1185">Reference proteome</keyword>
<keyword evidence="3" id="KW-1133">Transmembrane helix</keyword>
<feature type="region of interest" description="Disordered" evidence="2">
    <location>
        <begin position="495"/>
        <end position="517"/>
    </location>
</feature>
<dbReference type="AlphaFoldDB" id="A0ABD1JFR3"/>
<feature type="disulfide bond" evidence="1">
    <location>
        <begin position="48"/>
        <end position="66"/>
    </location>
</feature>
<comment type="caution">
    <text evidence="1">Lacks conserved residue(s) required for the propagation of feature annotation.</text>
</comment>
<dbReference type="PROSITE" id="PS50050">
    <property type="entry name" value="TNFR_NGFR_2"/>
    <property type="match status" value="1"/>
</dbReference>
<evidence type="ECO:0000313" key="6">
    <source>
        <dbReference type="Proteomes" id="UP001591681"/>
    </source>
</evidence>
<dbReference type="InterPro" id="IPR001368">
    <property type="entry name" value="TNFR/NGFR_Cys_rich_reg"/>
</dbReference>
<feature type="disulfide bond" evidence="1">
    <location>
        <begin position="45"/>
        <end position="58"/>
    </location>
</feature>
<dbReference type="SMART" id="SM01411">
    <property type="entry name" value="Ephrin_rec_like"/>
    <property type="match status" value="2"/>
</dbReference>
<feature type="compositionally biased region" description="Basic and acidic residues" evidence="2">
    <location>
        <begin position="387"/>
        <end position="406"/>
    </location>
</feature>
<evidence type="ECO:0000256" key="2">
    <source>
        <dbReference type="SAM" id="MobiDB-lite"/>
    </source>
</evidence>
<feature type="domain" description="TNFR-Cys" evidence="4">
    <location>
        <begin position="31"/>
        <end position="66"/>
    </location>
</feature>
<name>A0ABD1JFR3_9TELE</name>
<dbReference type="Proteomes" id="UP001591681">
    <property type="component" value="Unassembled WGS sequence"/>
</dbReference>
<feature type="region of interest" description="Disordered" evidence="2">
    <location>
        <begin position="381"/>
        <end position="412"/>
    </location>
</feature>
<keyword evidence="1" id="KW-1015">Disulfide bond</keyword>
<dbReference type="EMBL" id="JBHFQA010000016">
    <property type="protein sequence ID" value="KAL2085919.1"/>
    <property type="molecule type" value="Genomic_DNA"/>
</dbReference>
<feature type="repeat" description="TNFR-Cys" evidence="1">
    <location>
        <begin position="31"/>
        <end position="66"/>
    </location>
</feature>
<evidence type="ECO:0000313" key="5">
    <source>
        <dbReference type="EMBL" id="KAL2085919.1"/>
    </source>
</evidence>
<evidence type="ECO:0000259" key="4">
    <source>
        <dbReference type="PROSITE" id="PS50050"/>
    </source>
</evidence>
<dbReference type="PANTHER" id="PTHR47134:SF1">
    <property type="entry name" value="TUMOR NECROSIS FACTOR RECEPTOR SUPERFAMILY MEMBER 11A"/>
    <property type="match status" value="1"/>
</dbReference>
<feature type="compositionally biased region" description="Polar residues" evidence="2">
    <location>
        <begin position="508"/>
        <end position="517"/>
    </location>
</feature>
<dbReference type="Pfam" id="PF00020">
    <property type="entry name" value="TNFR_c6"/>
    <property type="match status" value="2"/>
</dbReference>
<dbReference type="SUPFAM" id="SSF57586">
    <property type="entry name" value="TNF receptor-like"/>
    <property type="match status" value="1"/>
</dbReference>
<feature type="region of interest" description="Disordered" evidence="2">
    <location>
        <begin position="289"/>
        <end position="325"/>
    </location>
</feature>
<dbReference type="InterPro" id="IPR053075">
    <property type="entry name" value="TNFRSF11A"/>
</dbReference>